<dbReference type="Proteomes" id="UP000631114">
    <property type="component" value="Unassembled WGS sequence"/>
</dbReference>
<evidence type="ECO:0000259" key="8">
    <source>
        <dbReference type="PROSITE" id="PS50135"/>
    </source>
</evidence>
<dbReference type="PANTHER" id="PTHR43475">
    <property type="entry name" value="METHYLTHIORIBOSE-1-PHOSPHATE ISOMERASE"/>
    <property type="match status" value="1"/>
</dbReference>
<dbReference type="SUPFAM" id="SSF57850">
    <property type="entry name" value="RING/U-box"/>
    <property type="match status" value="1"/>
</dbReference>
<evidence type="ECO:0000313" key="10">
    <source>
        <dbReference type="Proteomes" id="UP000631114"/>
    </source>
</evidence>
<evidence type="ECO:0000256" key="6">
    <source>
        <dbReference type="RuleBase" id="RU003814"/>
    </source>
</evidence>
<keyword evidence="4" id="KW-0862">Zinc</keyword>
<evidence type="ECO:0000313" key="9">
    <source>
        <dbReference type="EMBL" id="KAF9607986.1"/>
    </source>
</evidence>
<dbReference type="Gene3D" id="3.30.60.90">
    <property type="match status" value="1"/>
</dbReference>
<evidence type="ECO:0000256" key="2">
    <source>
        <dbReference type="ARBA" id="ARBA00022723"/>
    </source>
</evidence>
<feature type="compositionally biased region" description="Polar residues" evidence="7">
    <location>
        <begin position="91"/>
        <end position="107"/>
    </location>
</feature>
<comment type="caution">
    <text evidence="9">The sequence shown here is derived from an EMBL/GenBank/DDBJ whole genome shotgun (WGS) entry which is preliminary data.</text>
</comment>
<evidence type="ECO:0000256" key="7">
    <source>
        <dbReference type="SAM" id="MobiDB-lite"/>
    </source>
</evidence>
<dbReference type="SUPFAM" id="SSF100950">
    <property type="entry name" value="NagB/RpiA/CoA transferase-like"/>
    <property type="match status" value="1"/>
</dbReference>
<proteinExistence type="inferred from homology"/>
<dbReference type="InterPro" id="IPR027363">
    <property type="entry name" value="M1Pi_N"/>
</dbReference>
<dbReference type="Pfam" id="PF01008">
    <property type="entry name" value="IF-2B"/>
    <property type="match status" value="2"/>
</dbReference>
<dbReference type="PANTHER" id="PTHR43475:SF1">
    <property type="entry name" value="METHYLTHIORIBOSE-1-PHOSPHATE ISOMERASE"/>
    <property type="match status" value="1"/>
</dbReference>
<comment type="similarity">
    <text evidence="1 6">Belongs to the eIF-2B alpha/beta/delta subunits family.</text>
</comment>
<evidence type="ECO:0000256" key="5">
    <source>
        <dbReference type="PROSITE-ProRule" id="PRU00228"/>
    </source>
</evidence>
<keyword evidence="3 5" id="KW-0863">Zinc-finger</keyword>
<dbReference type="Gene3D" id="3.40.50.10470">
    <property type="entry name" value="Translation initiation factor eif-2b, domain 2"/>
    <property type="match status" value="1"/>
</dbReference>
<feature type="domain" description="ZZ-type" evidence="8">
    <location>
        <begin position="1"/>
        <end position="55"/>
    </location>
</feature>
<dbReference type="InterPro" id="IPR000433">
    <property type="entry name" value="Znf_ZZ"/>
</dbReference>
<dbReference type="FunFam" id="3.30.60.90:FF:000014">
    <property type="entry name" value="E3 ubiquitin-protein ligase PRT1"/>
    <property type="match status" value="1"/>
</dbReference>
<evidence type="ECO:0000256" key="1">
    <source>
        <dbReference type="ARBA" id="ARBA00007251"/>
    </source>
</evidence>
<evidence type="ECO:0000256" key="4">
    <source>
        <dbReference type="ARBA" id="ARBA00022833"/>
    </source>
</evidence>
<keyword evidence="2" id="KW-0479">Metal-binding</keyword>
<accession>A0A835I050</accession>
<dbReference type="Pfam" id="PF00569">
    <property type="entry name" value="ZZ"/>
    <property type="match status" value="1"/>
</dbReference>
<organism evidence="9 10">
    <name type="scientific">Coptis chinensis</name>
    <dbReference type="NCBI Taxonomy" id="261450"/>
    <lineage>
        <taxon>Eukaryota</taxon>
        <taxon>Viridiplantae</taxon>
        <taxon>Streptophyta</taxon>
        <taxon>Embryophyta</taxon>
        <taxon>Tracheophyta</taxon>
        <taxon>Spermatophyta</taxon>
        <taxon>Magnoliopsida</taxon>
        <taxon>Ranunculales</taxon>
        <taxon>Ranunculaceae</taxon>
        <taxon>Coptidoideae</taxon>
        <taxon>Coptis</taxon>
    </lineage>
</organism>
<dbReference type="PROSITE" id="PS50135">
    <property type="entry name" value="ZF_ZZ_2"/>
    <property type="match status" value="1"/>
</dbReference>
<dbReference type="InterPro" id="IPR042529">
    <property type="entry name" value="IF_2B-like_C"/>
</dbReference>
<dbReference type="InterPro" id="IPR037171">
    <property type="entry name" value="NagB/RpiA_transferase-like"/>
</dbReference>
<dbReference type="AlphaFoldDB" id="A0A835I050"/>
<dbReference type="Gene3D" id="1.20.120.420">
    <property type="entry name" value="translation initiation factor eif-2b, domain 1"/>
    <property type="match status" value="1"/>
</dbReference>
<reference evidence="9 10" key="1">
    <citation type="submission" date="2020-10" db="EMBL/GenBank/DDBJ databases">
        <title>The Coptis chinensis genome and diversification of protoberbering-type alkaloids.</title>
        <authorList>
            <person name="Wang B."/>
            <person name="Shu S."/>
            <person name="Song C."/>
            <person name="Liu Y."/>
        </authorList>
    </citation>
    <scope>NUCLEOTIDE SEQUENCE [LARGE SCALE GENOMIC DNA]</scope>
    <source>
        <strain evidence="9">HL-2020</strain>
        <tissue evidence="9">Leaf</tissue>
    </source>
</reference>
<evidence type="ECO:0000256" key="3">
    <source>
        <dbReference type="ARBA" id="ARBA00022771"/>
    </source>
</evidence>
<dbReference type="GO" id="GO:0019509">
    <property type="term" value="P:L-methionine salvage from methylthioadenosine"/>
    <property type="evidence" value="ECO:0007669"/>
    <property type="project" value="TreeGrafter"/>
</dbReference>
<dbReference type="OrthoDB" id="2461at2759"/>
<protein>
    <recommendedName>
        <fullName evidence="8">ZZ-type domain-containing protein</fullName>
    </recommendedName>
</protein>
<name>A0A835I050_9MAGN</name>
<dbReference type="InterPro" id="IPR000649">
    <property type="entry name" value="IF-2B-related"/>
</dbReference>
<feature type="region of interest" description="Disordered" evidence="7">
    <location>
        <begin position="79"/>
        <end position="107"/>
    </location>
</feature>
<dbReference type="InterPro" id="IPR043145">
    <property type="entry name" value="Znf_ZZ_sf"/>
</dbReference>
<keyword evidence="10" id="KW-1185">Reference proteome</keyword>
<sequence length="310" mass="34244">MFPIVGERYKCNDCEEAIGFDLCGECYNTSSKLPGRFNQQHTPKHKFELVNSDLIRNIMRRLVAEHFEDSYAHVLSDDASEDLEDGHPSHAPSNDTPENQEGDSHSTAQSSLSLVVEVFNMESFVGTSENAASFLFNKLDYLVSRVKLKDVITKSDASSGDSNYVFQTYIESVETMLEDDVVTNKAIGSYGASFIKNTLKDSKNISILTHCNTGSLATAGYGTALGVIRALHTDRIRCKFALMKTGHVNLCHCRADRVAANGDTANKIGTYMLAFCALHHGIPFFVAAPVTSIFPRVKKLLSRKDLQRNS</sequence>
<dbReference type="GO" id="GO:0008270">
    <property type="term" value="F:zinc ion binding"/>
    <property type="evidence" value="ECO:0007669"/>
    <property type="project" value="UniProtKB-KW"/>
</dbReference>
<dbReference type="EMBL" id="JADFTS010000004">
    <property type="protein sequence ID" value="KAF9607986.1"/>
    <property type="molecule type" value="Genomic_DNA"/>
</dbReference>
<dbReference type="GO" id="GO:0046523">
    <property type="term" value="F:S-methyl-5-thioribose-1-phosphate isomerase activity"/>
    <property type="evidence" value="ECO:0007669"/>
    <property type="project" value="TreeGrafter"/>
</dbReference>
<gene>
    <name evidence="9" type="ORF">IFM89_004383</name>
</gene>